<keyword evidence="10 11" id="KW-0539">Nucleus</keyword>
<dbReference type="GO" id="GO:0000439">
    <property type="term" value="C:transcription factor TFIIH core complex"/>
    <property type="evidence" value="ECO:0007669"/>
    <property type="project" value="UniProtKB-UniRule"/>
</dbReference>
<dbReference type="GO" id="GO:0005675">
    <property type="term" value="C:transcription factor TFIIH holo complex"/>
    <property type="evidence" value="ECO:0007669"/>
    <property type="project" value="UniProtKB-UniRule"/>
</dbReference>
<gene>
    <name evidence="12" type="ORF">BWQ96_05398</name>
</gene>
<evidence type="ECO:0000256" key="10">
    <source>
        <dbReference type="ARBA" id="ARBA00023242"/>
    </source>
</evidence>
<organism evidence="12 13">
    <name type="scientific">Gracilariopsis chorda</name>
    <dbReference type="NCBI Taxonomy" id="448386"/>
    <lineage>
        <taxon>Eukaryota</taxon>
        <taxon>Rhodophyta</taxon>
        <taxon>Florideophyceae</taxon>
        <taxon>Rhodymeniophycidae</taxon>
        <taxon>Gracilariales</taxon>
        <taxon>Gracilariaceae</taxon>
        <taxon>Gracilariopsis</taxon>
    </lineage>
</organism>
<evidence type="ECO:0000256" key="9">
    <source>
        <dbReference type="ARBA" id="ARBA00023204"/>
    </source>
</evidence>
<dbReference type="Proteomes" id="UP000247409">
    <property type="component" value="Unassembled WGS sequence"/>
</dbReference>
<evidence type="ECO:0000256" key="4">
    <source>
        <dbReference type="ARBA" id="ARBA00022763"/>
    </source>
</evidence>
<keyword evidence="5 11" id="KW-0863">Zinc-finger</keyword>
<dbReference type="Pfam" id="PF03850">
    <property type="entry name" value="Tfb4"/>
    <property type="match status" value="1"/>
</dbReference>
<evidence type="ECO:0000256" key="1">
    <source>
        <dbReference type="ARBA" id="ARBA00004123"/>
    </source>
</evidence>
<accession>A0A2V3IRS3</accession>
<keyword evidence="4 11" id="KW-0227">DNA damage</keyword>
<dbReference type="PANTHER" id="PTHR12831">
    <property type="entry name" value="TRANSCRIPTION INITIATION FACTOR IIH TFIIH , POLYPEPTIDE 3-RELATED"/>
    <property type="match status" value="1"/>
</dbReference>
<sequence length="356" mass="39530">MRDNADHFRIKAADDPQDILVLILDSSIRSWVKTLGREPASSLNDAVSALQLVTEQLLVFLNTFLLLHESNRVCVIVSGSDASRLVYPVFPDPETLPPGYDQVVEDASLDAAVGYSSQHHLISDHYQMVQDLKAAVERGIKVSLRNQEHPQTCNRHSCISSALATALCLLNRARRIQIERAAMGLGRDKDVIDTFEQEMHFNGRILTVLAGPDAPDQYVSMMNCIFSAQRLGVPIDSCMLAKEKDSTYFQQAARLTNGVYVRPEGFSTSNPDTLMQYLQTVFIVDKQSRDFLAMPTPDKVDFRASCMQTREIIDNGYTCSICLSTFDISVGKGAAMCPVCSARFAITNPRKRSSKP</sequence>
<dbReference type="GO" id="GO:0006289">
    <property type="term" value="P:nucleotide-excision repair"/>
    <property type="evidence" value="ECO:0007669"/>
    <property type="project" value="UniProtKB-UniRule"/>
</dbReference>
<keyword evidence="3 11" id="KW-0479">Metal-binding</keyword>
<keyword evidence="6 11" id="KW-0862">Zinc</keyword>
<dbReference type="GO" id="GO:0006355">
    <property type="term" value="P:regulation of DNA-templated transcription"/>
    <property type="evidence" value="ECO:0007669"/>
    <property type="project" value="InterPro"/>
</dbReference>
<dbReference type="PANTHER" id="PTHR12831:SF0">
    <property type="entry name" value="GENERAL TRANSCRIPTION FACTOR IIH SUBUNIT 3"/>
    <property type="match status" value="1"/>
</dbReference>
<dbReference type="AlphaFoldDB" id="A0A2V3IRS3"/>
<dbReference type="STRING" id="448386.A0A2V3IRS3"/>
<proteinExistence type="inferred from homology"/>
<evidence type="ECO:0000256" key="11">
    <source>
        <dbReference type="RuleBase" id="RU368090"/>
    </source>
</evidence>
<evidence type="ECO:0000256" key="5">
    <source>
        <dbReference type="ARBA" id="ARBA00022771"/>
    </source>
</evidence>
<evidence type="ECO:0000313" key="12">
    <source>
        <dbReference type="EMBL" id="PXF44815.1"/>
    </source>
</evidence>
<comment type="caution">
    <text evidence="12">The sequence shown here is derived from an EMBL/GenBank/DDBJ whole genome shotgun (WGS) entry which is preliminary data.</text>
</comment>
<dbReference type="EMBL" id="NBIV01000080">
    <property type="protein sequence ID" value="PXF44815.1"/>
    <property type="molecule type" value="Genomic_DNA"/>
</dbReference>
<protein>
    <submittedName>
        <fullName evidence="12">RNA polymerase II transcription factor B subunit 4</fullName>
    </submittedName>
</protein>
<keyword evidence="9 11" id="KW-0234">DNA repair</keyword>
<evidence type="ECO:0000313" key="13">
    <source>
        <dbReference type="Proteomes" id="UP000247409"/>
    </source>
</evidence>
<keyword evidence="7 11" id="KW-0805">Transcription regulation</keyword>
<dbReference type="OrthoDB" id="3119at2759"/>
<keyword evidence="8 11" id="KW-0804">Transcription</keyword>
<dbReference type="GO" id="GO:0008270">
    <property type="term" value="F:zinc ion binding"/>
    <property type="evidence" value="ECO:0007669"/>
    <property type="project" value="UniProtKB-KW"/>
</dbReference>
<evidence type="ECO:0000256" key="6">
    <source>
        <dbReference type="ARBA" id="ARBA00022833"/>
    </source>
</evidence>
<name>A0A2V3IRS3_9FLOR</name>
<reference evidence="12 13" key="1">
    <citation type="journal article" date="2018" name="Mol. Biol. Evol.">
        <title>Analysis of the draft genome of the red seaweed Gracilariopsis chorda provides insights into genome size evolution in Rhodophyta.</title>
        <authorList>
            <person name="Lee J."/>
            <person name="Yang E.C."/>
            <person name="Graf L."/>
            <person name="Yang J.H."/>
            <person name="Qiu H."/>
            <person name="Zel Zion U."/>
            <person name="Chan C.X."/>
            <person name="Stephens T.G."/>
            <person name="Weber A.P.M."/>
            <person name="Boo G.H."/>
            <person name="Boo S.M."/>
            <person name="Kim K.M."/>
            <person name="Shin Y."/>
            <person name="Jung M."/>
            <person name="Lee S.J."/>
            <person name="Yim H.S."/>
            <person name="Lee J.H."/>
            <person name="Bhattacharya D."/>
            <person name="Yoon H.S."/>
        </authorList>
    </citation>
    <scope>NUCLEOTIDE SEQUENCE [LARGE SCALE GENOMIC DNA]</scope>
    <source>
        <strain evidence="12 13">SKKU-2015</strain>
        <tissue evidence="12">Whole body</tissue>
    </source>
</reference>
<evidence type="ECO:0000256" key="7">
    <source>
        <dbReference type="ARBA" id="ARBA00023015"/>
    </source>
</evidence>
<dbReference type="InterPro" id="IPR036465">
    <property type="entry name" value="vWFA_dom_sf"/>
</dbReference>
<evidence type="ECO:0000256" key="2">
    <source>
        <dbReference type="ARBA" id="ARBA00005273"/>
    </source>
</evidence>
<comment type="subcellular location">
    <subcellularLocation>
        <location evidence="1 11">Nucleus</location>
    </subcellularLocation>
</comment>
<dbReference type="InterPro" id="IPR004600">
    <property type="entry name" value="TFIIH_Tfb4/GTF2H3"/>
</dbReference>
<comment type="similarity">
    <text evidence="2 11">Belongs to the TFB4 family.</text>
</comment>
<evidence type="ECO:0000256" key="8">
    <source>
        <dbReference type="ARBA" id="ARBA00023163"/>
    </source>
</evidence>
<dbReference type="Gene3D" id="3.40.50.410">
    <property type="entry name" value="von Willebrand factor, type A domain"/>
    <property type="match status" value="1"/>
</dbReference>
<evidence type="ECO:0000256" key="3">
    <source>
        <dbReference type="ARBA" id="ARBA00022723"/>
    </source>
</evidence>
<keyword evidence="13" id="KW-1185">Reference proteome</keyword>